<gene>
    <name evidence="3" type="ORF">PPRIM_AZ9-3.1.T1120056</name>
</gene>
<dbReference type="Proteomes" id="UP000688137">
    <property type="component" value="Unassembled WGS sequence"/>
</dbReference>
<accession>A0A8S1PAY8</accession>
<feature type="compositionally biased region" description="Low complexity" evidence="2">
    <location>
        <begin position="361"/>
        <end position="379"/>
    </location>
</feature>
<protein>
    <submittedName>
        <fullName evidence="3">Uncharacterized protein</fullName>
    </submittedName>
</protein>
<feature type="compositionally biased region" description="Low complexity" evidence="2">
    <location>
        <begin position="326"/>
        <end position="354"/>
    </location>
</feature>
<evidence type="ECO:0000256" key="1">
    <source>
        <dbReference type="SAM" id="Coils"/>
    </source>
</evidence>
<feature type="region of interest" description="Disordered" evidence="2">
    <location>
        <begin position="231"/>
        <end position="379"/>
    </location>
</feature>
<evidence type="ECO:0000313" key="3">
    <source>
        <dbReference type="EMBL" id="CAD8100337.1"/>
    </source>
</evidence>
<keyword evidence="4" id="KW-1185">Reference proteome</keyword>
<name>A0A8S1PAY8_PARPR</name>
<proteinExistence type="predicted"/>
<feature type="compositionally biased region" description="Polar residues" evidence="2">
    <location>
        <begin position="152"/>
        <end position="161"/>
    </location>
</feature>
<evidence type="ECO:0000313" key="4">
    <source>
        <dbReference type="Proteomes" id="UP000688137"/>
    </source>
</evidence>
<sequence length="379" mass="45027">MDVCSNFTLSLTGGFQECRNCGREKKFHRLDFENNNIEYVKKSNNNDAAKFQQEKLQQIAQQKQEEEDQLRAKACSNFVLALVGQFQQCGNCKIEKKYHKLNTEGQIAYQPKSQLTKSVQQTQQQNKITAVAEVVQETMMVQSVKDRIAQMNKKNQSNNEPQFRPSLKKEEVKEKVPGQAEIVTEQVFTSVSDKKSVFDKQRVRKTIEQSTQQIREQQNTEGFRKAESQYITSQENTQEQQEQFIQNQTQVQENNQEDSQQNQQNYQQEQQFENNQDQQQQHQEEYQQQQEYQQQEQEQEYQQQEQQQQQQEQQQQEQQEQEQQEQQEVILQQQEQEESNNQNEQVEQSLQQNEQQDEGQQDNQQQEDANNQDEAAQIY</sequence>
<feature type="region of interest" description="Disordered" evidence="2">
    <location>
        <begin position="151"/>
        <end position="175"/>
    </location>
</feature>
<dbReference type="EMBL" id="CAJJDM010000115">
    <property type="protein sequence ID" value="CAD8100337.1"/>
    <property type="molecule type" value="Genomic_DNA"/>
</dbReference>
<dbReference type="OMA" id="AESQYIT"/>
<feature type="compositionally biased region" description="Low complexity" evidence="2">
    <location>
        <begin position="232"/>
        <end position="318"/>
    </location>
</feature>
<feature type="coiled-coil region" evidence="1">
    <location>
        <begin position="46"/>
        <end position="73"/>
    </location>
</feature>
<organism evidence="3 4">
    <name type="scientific">Paramecium primaurelia</name>
    <dbReference type="NCBI Taxonomy" id="5886"/>
    <lineage>
        <taxon>Eukaryota</taxon>
        <taxon>Sar</taxon>
        <taxon>Alveolata</taxon>
        <taxon>Ciliophora</taxon>
        <taxon>Intramacronucleata</taxon>
        <taxon>Oligohymenophorea</taxon>
        <taxon>Peniculida</taxon>
        <taxon>Parameciidae</taxon>
        <taxon>Paramecium</taxon>
    </lineage>
</organism>
<dbReference type="AlphaFoldDB" id="A0A8S1PAY8"/>
<reference evidence="3" key="1">
    <citation type="submission" date="2021-01" db="EMBL/GenBank/DDBJ databases">
        <authorList>
            <consortium name="Genoscope - CEA"/>
            <person name="William W."/>
        </authorList>
    </citation>
    <scope>NUCLEOTIDE SEQUENCE</scope>
</reference>
<keyword evidence="1" id="KW-0175">Coiled coil</keyword>
<comment type="caution">
    <text evidence="3">The sequence shown here is derived from an EMBL/GenBank/DDBJ whole genome shotgun (WGS) entry which is preliminary data.</text>
</comment>
<evidence type="ECO:0000256" key="2">
    <source>
        <dbReference type="SAM" id="MobiDB-lite"/>
    </source>
</evidence>